<comment type="caution">
    <text evidence="6">Lacks conserved residue(s) required for the propagation of feature annotation.</text>
</comment>
<dbReference type="GO" id="GO:0004324">
    <property type="term" value="F:ferredoxin-NADP+ reductase activity"/>
    <property type="evidence" value="ECO:0007669"/>
    <property type="project" value="UniProtKB-UniRule"/>
</dbReference>
<feature type="binding site" evidence="6">
    <location>
        <position position="42"/>
    </location>
    <ligand>
        <name>FAD</name>
        <dbReference type="ChEBI" id="CHEBI:57692"/>
    </ligand>
</feature>
<dbReference type="GO" id="GO:0050660">
    <property type="term" value="F:flavin adenine dinucleotide binding"/>
    <property type="evidence" value="ECO:0007669"/>
    <property type="project" value="UniProtKB-UniRule"/>
</dbReference>
<comment type="catalytic activity">
    <reaction evidence="6">
        <text>2 reduced [2Fe-2S]-[ferredoxin] + NADP(+) + H(+) = 2 oxidized [2Fe-2S]-[ferredoxin] + NADPH</text>
        <dbReference type="Rhea" id="RHEA:20125"/>
        <dbReference type="Rhea" id="RHEA-COMP:10000"/>
        <dbReference type="Rhea" id="RHEA-COMP:10001"/>
        <dbReference type="ChEBI" id="CHEBI:15378"/>
        <dbReference type="ChEBI" id="CHEBI:33737"/>
        <dbReference type="ChEBI" id="CHEBI:33738"/>
        <dbReference type="ChEBI" id="CHEBI:57783"/>
        <dbReference type="ChEBI" id="CHEBI:58349"/>
        <dbReference type="EC" id="1.18.1.2"/>
    </reaction>
</comment>
<dbReference type="EMBL" id="CCRF01000102">
    <property type="protein sequence ID" value="CEE03192.1"/>
    <property type="molecule type" value="Genomic_DNA"/>
</dbReference>
<evidence type="ECO:0000256" key="1">
    <source>
        <dbReference type="ARBA" id="ARBA00011738"/>
    </source>
</evidence>
<gene>
    <name evidence="8" type="ORF">BT1A1_3411</name>
</gene>
<accession>A0A090IZL1</accession>
<dbReference type="RefSeq" id="WP_034773370.1">
    <property type="nucleotide sequence ID" value="NZ_CCRF01000102.1"/>
</dbReference>
<feature type="binding site" evidence="6">
    <location>
        <position position="86"/>
    </location>
    <ligand>
        <name>FAD</name>
        <dbReference type="ChEBI" id="CHEBI:57692"/>
    </ligand>
</feature>
<dbReference type="PRINTS" id="PR00368">
    <property type="entry name" value="FADPNR"/>
</dbReference>
<evidence type="ECO:0000313" key="8">
    <source>
        <dbReference type="EMBL" id="CEE03192.1"/>
    </source>
</evidence>
<feature type="binding site" evidence="6">
    <location>
        <position position="121"/>
    </location>
    <ligand>
        <name>FAD</name>
        <dbReference type="ChEBI" id="CHEBI:57692"/>
    </ligand>
</feature>
<feature type="binding site" evidence="6">
    <location>
        <position position="34"/>
    </location>
    <ligand>
        <name>FAD</name>
        <dbReference type="ChEBI" id="CHEBI:57692"/>
    </ligand>
</feature>
<keyword evidence="3 6" id="KW-0274">FAD</keyword>
<dbReference type="GO" id="GO:0050661">
    <property type="term" value="F:NADP binding"/>
    <property type="evidence" value="ECO:0007669"/>
    <property type="project" value="UniProtKB-UniRule"/>
</dbReference>
<name>A0A090IZL1_9BACI</name>
<protein>
    <recommendedName>
        <fullName evidence="6">Ferredoxin--NADP reductase</fullName>
        <shortName evidence="6">FNR</shortName>
        <shortName evidence="6">Fd-NADP(+) reductase</shortName>
        <ecNumber evidence="6">1.18.1.2</ecNumber>
    </recommendedName>
</protein>
<dbReference type="SUPFAM" id="SSF51905">
    <property type="entry name" value="FAD/NAD(P)-binding domain"/>
    <property type="match status" value="1"/>
</dbReference>
<feature type="binding site" evidence="6">
    <location>
        <position position="288"/>
    </location>
    <ligand>
        <name>FAD</name>
        <dbReference type="ChEBI" id="CHEBI:57692"/>
    </ligand>
</feature>
<dbReference type="PANTHER" id="PTHR48105">
    <property type="entry name" value="THIOREDOXIN REDUCTASE 1-RELATED-RELATED"/>
    <property type="match status" value="1"/>
</dbReference>
<keyword evidence="2 6" id="KW-0285">Flavoprotein</keyword>
<comment type="cofactor">
    <cofactor evidence="6">
        <name>FAD</name>
        <dbReference type="ChEBI" id="CHEBI:57692"/>
    </cofactor>
    <text evidence="6">Binds 1 FAD per subunit.</text>
</comment>
<evidence type="ECO:0000256" key="2">
    <source>
        <dbReference type="ARBA" id="ARBA00022630"/>
    </source>
</evidence>
<keyword evidence="5 6" id="KW-0560">Oxidoreductase</keyword>
<dbReference type="InterPro" id="IPR036188">
    <property type="entry name" value="FAD/NAD-bd_sf"/>
</dbReference>
<evidence type="ECO:0000256" key="6">
    <source>
        <dbReference type="HAMAP-Rule" id="MF_01685"/>
    </source>
</evidence>
<dbReference type="Pfam" id="PF07992">
    <property type="entry name" value="Pyr_redox_2"/>
    <property type="match status" value="1"/>
</dbReference>
<evidence type="ECO:0000256" key="4">
    <source>
        <dbReference type="ARBA" id="ARBA00022857"/>
    </source>
</evidence>
<dbReference type="Gene3D" id="3.50.50.60">
    <property type="entry name" value="FAD/NAD(P)-binding domain"/>
    <property type="match status" value="2"/>
</dbReference>
<dbReference type="EC" id="1.18.1.2" evidence="6"/>
<comment type="subunit">
    <text evidence="1 6">Homodimer.</text>
</comment>
<evidence type="ECO:0000313" key="9">
    <source>
        <dbReference type="Proteomes" id="UP000040576"/>
    </source>
</evidence>
<dbReference type="InterPro" id="IPR023753">
    <property type="entry name" value="FAD/NAD-binding_dom"/>
</dbReference>
<evidence type="ECO:0000256" key="3">
    <source>
        <dbReference type="ARBA" id="ARBA00022827"/>
    </source>
</evidence>
<dbReference type="InterPro" id="IPR050097">
    <property type="entry name" value="Ferredoxin-NADP_redctase_2"/>
</dbReference>
<feature type="binding site" evidence="6">
    <location>
        <position position="329"/>
    </location>
    <ligand>
        <name>FAD</name>
        <dbReference type="ChEBI" id="CHEBI:57692"/>
    </ligand>
</feature>
<comment type="similarity">
    <text evidence="6">Belongs to the ferredoxin--NADP reductase type 2 family.</text>
</comment>
<dbReference type="PRINTS" id="PR00469">
    <property type="entry name" value="PNDRDTASEII"/>
</dbReference>
<dbReference type="AlphaFoldDB" id="A0A090IZL1"/>
<evidence type="ECO:0000256" key="5">
    <source>
        <dbReference type="ARBA" id="ARBA00023002"/>
    </source>
</evidence>
<feature type="binding site" evidence="6">
    <location>
        <position position="46"/>
    </location>
    <ligand>
        <name>FAD</name>
        <dbReference type="ChEBI" id="CHEBI:57692"/>
    </ligand>
</feature>
<dbReference type="Proteomes" id="UP000040576">
    <property type="component" value="Unassembled WGS sequence"/>
</dbReference>
<dbReference type="HAMAP" id="MF_01685">
    <property type="entry name" value="FENR2"/>
    <property type="match status" value="1"/>
</dbReference>
<reference evidence="8 9" key="1">
    <citation type="submission" date="2014-07" db="EMBL/GenBank/DDBJ databases">
        <authorList>
            <person name="Wibberg Daniel"/>
        </authorList>
    </citation>
    <scope>NUCLEOTIDE SEQUENCE [LARGE SCALE GENOMIC DNA]</scope>
</reference>
<feature type="domain" description="FAD/NAD(P)-binding" evidence="7">
    <location>
        <begin position="5"/>
        <end position="310"/>
    </location>
</feature>
<organism evidence="8 9">
    <name type="scientific">Caldibacillus thermoamylovorans</name>
    <dbReference type="NCBI Taxonomy" id="35841"/>
    <lineage>
        <taxon>Bacteria</taxon>
        <taxon>Bacillati</taxon>
        <taxon>Bacillota</taxon>
        <taxon>Bacilli</taxon>
        <taxon>Bacillales</taxon>
        <taxon>Bacillaceae</taxon>
        <taxon>Caldibacillus</taxon>
    </lineage>
</organism>
<dbReference type="InterPro" id="IPR022890">
    <property type="entry name" value="Fd--NADP_Rdtase_type_2"/>
</dbReference>
<keyword evidence="9" id="KW-1185">Reference proteome</keyword>
<proteinExistence type="inferred from homology"/>
<keyword evidence="4 6" id="KW-0521">NADP</keyword>
<sequence>MTEMFDVTIIGGGPAGLYSAFYSGLRGMKTKLIESQRKLGGKVLLYPEKMIWDVGGQPPVPGHTFVKQLVDQALTFEPTVCLDTKVEYVEKTADKHFLITTNHGEIHETKSIILAVGGGIIHPKRLDCPGAEKFEGETLHYTVPSLKLFYQKTVVVSGGGNGAIDWAVELLDIAKHVIVVYRQGDFPAHEAQVELLRKRNATILLNSTIETLIPHNHRNKIKQVVVKNVVSEETNAIDTDHLIVSHGFDREDSLQFASSIQLRKKDEYFYEASPTCSTSEPGIFAAGDIINYDGKVYLLVGAFQDAINAVNSAKQYIDPLAEKIAMVSSHNEKFREKNKQLLETELKL</sequence>
<evidence type="ECO:0000259" key="7">
    <source>
        <dbReference type="Pfam" id="PF07992"/>
    </source>
</evidence>